<feature type="compositionally biased region" description="Polar residues" evidence="6">
    <location>
        <begin position="151"/>
        <end position="160"/>
    </location>
</feature>
<dbReference type="EMBL" id="KZ859055">
    <property type="protein sequence ID" value="RDW23989.1"/>
    <property type="molecule type" value="Genomic_DNA"/>
</dbReference>
<evidence type="ECO:0000313" key="8">
    <source>
        <dbReference type="EMBL" id="AOW00459.1"/>
    </source>
</evidence>
<feature type="region of interest" description="Disordered" evidence="6">
    <location>
        <begin position="100"/>
        <end position="122"/>
    </location>
</feature>
<dbReference type="Gene3D" id="3.10.20.90">
    <property type="entry name" value="Phosphatidylinositol 3-kinase Catalytic Subunit, Chain A, domain 1"/>
    <property type="match status" value="1"/>
</dbReference>
<dbReference type="Proteomes" id="UP000256601">
    <property type="component" value="Unassembled WGS sequence"/>
</dbReference>
<comment type="subcellular location">
    <subcellularLocation>
        <location evidence="1">Nucleus</location>
    </subcellularLocation>
</comment>
<dbReference type="PANTHER" id="PTHR15439:SF0">
    <property type="entry name" value="CELL DIVISION CYCLE AND APOPTOSIS REGULATOR PROTEIN 1-RELATED"/>
    <property type="match status" value="1"/>
</dbReference>
<dbReference type="Proteomes" id="UP000182444">
    <property type="component" value="Chromosome 1A"/>
</dbReference>
<keyword evidence="3" id="KW-0863">Zinc-finger</keyword>
<accession>A0A1D8N4A3</accession>
<sequence>MSFVYYKFKSQKEPSKVVFDGTSISVFDLKREIITSNKLDKSADQFDLAIVNPDTKDEYRDDNELIARSSSVLARRLPSRPGKGEAARYVNGAPPVTRYRRDDQEVVQPTSATPGSTGTGGAEDDLINAMFAAQGEQWKETQKQMAYQTPVYNRPSSSGKPLSANSNNPQAAAAQAQYGDTPPEGYMCHKCGKKDHFIWNCPTNNDPNWEGMRMRRTTGIPKSFLKTIAKPNLNEDDLDGKSAVLINEDGEYVVQVADQKSWEKQKARARHAVEDTKAKRKADIDPELVCPLSKKLFDHPVTTPCCKTTYSEDAIQQALLDGDFVCPKCGAEEILLDQLHPDKEMEKRVKEHIKKEQKKEEPDAKRTKTEDGSAVSQAGSSAPPNAPTGPAGMPQMPFIPPQMMPFFMKQMEQMRKMGMPVPPMPNMPMGGASGGQTFVANPNGVTNGQFMDKGARRQQMNQKRRYDDRR</sequence>
<feature type="compositionally biased region" description="Polar residues" evidence="6">
    <location>
        <begin position="436"/>
        <end position="449"/>
    </location>
</feature>
<proteinExistence type="predicted"/>
<reference evidence="8 10" key="1">
    <citation type="journal article" date="2016" name="PLoS ONE">
        <title>Sequence Assembly of Yarrowia lipolytica Strain W29/CLIB89 Shows Transposable Element Diversity.</title>
        <authorList>
            <person name="Magnan C."/>
            <person name="Yu J."/>
            <person name="Chang I."/>
            <person name="Jahn E."/>
            <person name="Kanomata Y."/>
            <person name="Wu J."/>
            <person name="Zeller M."/>
            <person name="Oakes M."/>
            <person name="Baldi P."/>
            <person name="Sandmeyer S."/>
        </authorList>
    </citation>
    <scope>NUCLEOTIDE SEQUENCE [LARGE SCALE GENOMIC DNA]</scope>
    <source>
        <strain evidence="8">CLIB89</strain>
        <strain evidence="10">CLIB89(W29)</strain>
    </source>
</reference>
<dbReference type="GO" id="GO:0006511">
    <property type="term" value="P:ubiquitin-dependent protein catabolic process"/>
    <property type="evidence" value="ECO:0007669"/>
    <property type="project" value="TreeGrafter"/>
</dbReference>
<evidence type="ECO:0000259" key="7">
    <source>
        <dbReference type="PROSITE" id="PS51282"/>
    </source>
</evidence>
<evidence type="ECO:0000313" key="10">
    <source>
        <dbReference type="Proteomes" id="UP000182444"/>
    </source>
</evidence>
<reference evidence="9 11" key="2">
    <citation type="submission" date="2018-07" db="EMBL/GenBank/DDBJ databases">
        <title>Draft Genome Assemblies for Five Robust Yarrowia lipolytica Strains Exhibiting High Lipid Production and Pentose Sugar Utilization and Sugar Alcohol Secretion from Undetoxified Lignocellulosic Biomass Hydrolysates.</title>
        <authorList>
            <consortium name="DOE Joint Genome Institute"/>
            <person name="Walker C."/>
            <person name="Ryu S."/>
            <person name="Na H."/>
            <person name="Zane M."/>
            <person name="LaButti K."/>
            <person name="Lipzen A."/>
            <person name="Haridas S."/>
            <person name="Barry K."/>
            <person name="Grigoriev I.V."/>
            <person name="Quarterman J."/>
            <person name="Slininger P."/>
            <person name="Dien B."/>
            <person name="Trinh C.T."/>
        </authorList>
    </citation>
    <scope>NUCLEOTIDE SEQUENCE [LARGE SCALE GENOMIC DNA]</scope>
    <source>
        <strain evidence="9 11">YB392</strain>
    </source>
</reference>
<keyword evidence="2" id="KW-0479">Metal-binding</keyword>
<dbReference type="Pfam" id="PF04564">
    <property type="entry name" value="U-box"/>
    <property type="match status" value="1"/>
</dbReference>
<evidence type="ECO:0000256" key="6">
    <source>
        <dbReference type="SAM" id="MobiDB-lite"/>
    </source>
</evidence>
<name>A0A1D8N4A3_YARLL</name>
<dbReference type="PROSITE" id="PS51282">
    <property type="entry name" value="DWNN"/>
    <property type="match status" value="1"/>
</dbReference>
<dbReference type="GO" id="GO:0016567">
    <property type="term" value="P:protein ubiquitination"/>
    <property type="evidence" value="ECO:0007669"/>
    <property type="project" value="InterPro"/>
</dbReference>
<dbReference type="GO" id="GO:0005634">
    <property type="term" value="C:nucleus"/>
    <property type="evidence" value="ECO:0007669"/>
    <property type="project" value="UniProtKB-SubCell"/>
</dbReference>
<dbReference type="GO" id="GO:0061630">
    <property type="term" value="F:ubiquitin protein ligase activity"/>
    <property type="evidence" value="ECO:0007669"/>
    <property type="project" value="InterPro"/>
</dbReference>
<organism evidence="8 10">
    <name type="scientific">Yarrowia lipolytica</name>
    <name type="common">Candida lipolytica</name>
    <dbReference type="NCBI Taxonomy" id="4952"/>
    <lineage>
        <taxon>Eukaryota</taxon>
        <taxon>Fungi</taxon>
        <taxon>Dikarya</taxon>
        <taxon>Ascomycota</taxon>
        <taxon>Saccharomycotina</taxon>
        <taxon>Dipodascomycetes</taxon>
        <taxon>Dipodascales</taxon>
        <taxon>Dipodascales incertae sedis</taxon>
        <taxon>Yarrowia</taxon>
    </lineage>
</organism>
<keyword evidence="4" id="KW-0862">Zinc</keyword>
<dbReference type="InterPro" id="IPR003613">
    <property type="entry name" value="Ubox_domain"/>
</dbReference>
<dbReference type="PANTHER" id="PTHR15439">
    <property type="entry name" value="RETINOBLASTOMA-BINDING PROTEIN 6"/>
    <property type="match status" value="1"/>
</dbReference>
<feature type="compositionally biased region" description="Polar residues" evidence="6">
    <location>
        <begin position="374"/>
        <end position="383"/>
    </location>
</feature>
<dbReference type="GeneID" id="2905773"/>
<dbReference type="GO" id="GO:0003676">
    <property type="term" value="F:nucleic acid binding"/>
    <property type="evidence" value="ECO:0007669"/>
    <property type="project" value="InterPro"/>
</dbReference>
<feature type="region of interest" description="Disordered" evidence="6">
    <location>
        <begin position="346"/>
        <end position="398"/>
    </location>
</feature>
<evidence type="ECO:0000256" key="5">
    <source>
        <dbReference type="ARBA" id="ARBA00023242"/>
    </source>
</evidence>
<dbReference type="Pfam" id="PF13696">
    <property type="entry name" value="zf-CCHC_2"/>
    <property type="match status" value="1"/>
</dbReference>
<dbReference type="InterPro" id="IPR036875">
    <property type="entry name" value="Znf_CCHC_sf"/>
</dbReference>
<dbReference type="GO" id="GO:0008270">
    <property type="term" value="F:zinc ion binding"/>
    <property type="evidence" value="ECO:0007669"/>
    <property type="project" value="UniProtKB-KW"/>
</dbReference>
<dbReference type="OMA" id="NVPDHEP"/>
<dbReference type="InterPro" id="IPR013083">
    <property type="entry name" value="Znf_RING/FYVE/PHD"/>
</dbReference>
<dbReference type="GO" id="GO:0006397">
    <property type="term" value="P:mRNA processing"/>
    <property type="evidence" value="ECO:0007669"/>
    <property type="project" value="InterPro"/>
</dbReference>
<dbReference type="InterPro" id="IPR025829">
    <property type="entry name" value="Zn_knuckle_CX2CX3GHX4C"/>
</dbReference>
<evidence type="ECO:0000256" key="1">
    <source>
        <dbReference type="ARBA" id="ARBA00004123"/>
    </source>
</evidence>
<evidence type="ECO:0000256" key="2">
    <source>
        <dbReference type="ARBA" id="ARBA00022723"/>
    </source>
</evidence>
<dbReference type="AlphaFoldDB" id="A0A1D8N4A3"/>
<feature type="domain" description="DWNN" evidence="7">
    <location>
        <begin position="4"/>
        <end position="78"/>
    </location>
</feature>
<dbReference type="Gene3D" id="3.30.40.10">
    <property type="entry name" value="Zinc/RING finger domain, C3HC4 (zinc finger)"/>
    <property type="match status" value="1"/>
</dbReference>
<feature type="region of interest" description="Disordered" evidence="6">
    <location>
        <begin position="432"/>
        <end position="470"/>
    </location>
</feature>
<dbReference type="EMBL" id="CP017553">
    <property type="protein sequence ID" value="AOW00459.1"/>
    <property type="molecule type" value="Genomic_DNA"/>
</dbReference>
<feature type="region of interest" description="Disordered" evidence="6">
    <location>
        <begin position="151"/>
        <end position="178"/>
    </location>
</feature>
<evidence type="ECO:0000313" key="9">
    <source>
        <dbReference type="EMBL" id="RDW23989.1"/>
    </source>
</evidence>
<dbReference type="SUPFAM" id="SSF57850">
    <property type="entry name" value="RING/U-box"/>
    <property type="match status" value="1"/>
</dbReference>
<dbReference type="eggNOG" id="KOG0314">
    <property type="taxonomic scope" value="Eukaryota"/>
</dbReference>
<dbReference type="Pfam" id="PF08783">
    <property type="entry name" value="DWNN"/>
    <property type="match status" value="1"/>
</dbReference>
<dbReference type="SUPFAM" id="SSF57756">
    <property type="entry name" value="Retrovirus zinc finger-like domains"/>
    <property type="match status" value="1"/>
</dbReference>
<dbReference type="RefSeq" id="XP_499921.1">
    <property type="nucleotide sequence ID" value="XM_499921.1"/>
</dbReference>
<feature type="compositionally biased region" description="Low complexity" evidence="6">
    <location>
        <begin position="163"/>
        <end position="177"/>
    </location>
</feature>
<dbReference type="KEGG" id="yli:2905773"/>
<keyword evidence="5" id="KW-0539">Nucleus</keyword>
<evidence type="ECO:0000256" key="3">
    <source>
        <dbReference type="ARBA" id="ARBA00022771"/>
    </source>
</evidence>
<dbReference type="InterPro" id="IPR014891">
    <property type="entry name" value="DWNN_domain"/>
</dbReference>
<dbReference type="VEuPathDB" id="FungiDB:YALI0_A09834g"/>
<feature type="compositionally biased region" description="Basic and acidic residues" evidence="6">
    <location>
        <begin position="346"/>
        <end position="371"/>
    </location>
</feature>
<gene>
    <name evidence="9" type="ORF">B0I71DRAFT_135031</name>
    <name evidence="8" type="ORF">YALI1_A09626g</name>
</gene>
<dbReference type="OrthoDB" id="106784at2759"/>
<dbReference type="SMART" id="SM01180">
    <property type="entry name" value="DWNN"/>
    <property type="match status" value="1"/>
</dbReference>
<dbReference type="VEuPathDB" id="FungiDB:YALI1_A09626g"/>
<dbReference type="InterPro" id="IPR033489">
    <property type="entry name" value="RBBP6"/>
</dbReference>
<dbReference type="Gene3D" id="4.10.60.10">
    <property type="entry name" value="Zinc finger, CCHC-type"/>
    <property type="match status" value="1"/>
</dbReference>
<protein>
    <submittedName>
        <fullName evidence="9">DWNN domain-domain-containing protein</fullName>
    </submittedName>
</protein>
<evidence type="ECO:0000313" key="11">
    <source>
        <dbReference type="Proteomes" id="UP000256601"/>
    </source>
</evidence>
<evidence type="ECO:0000256" key="4">
    <source>
        <dbReference type="ARBA" id="ARBA00022833"/>
    </source>
</evidence>
<dbReference type="CDD" id="cd16620">
    <property type="entry name" value="vRING-HC-C4C4_RBBP6"/>
    <property type="match status" value="1"/>
</dbReference>